<organism evidence="2 3">
    <name type="scientific">Croceibacterium soli</name>
    <dbReference type="NCBI Taxonomy" id="1739690"/>
    <lineage>
        <taxon>Bacteria</taxon>
        <taxon>Pseudomonadati</taxon>
        <taxon>Pseudomonadota</taxon>
        <taxon>Alphaproteobacteria</taxon>
        <taxon>Sphingomonadales</taxon>
        <taxon>Erythrobacteraceae</taxon>
        <taxon>Croceibacterium</taxon>
    </lineage>
</organism>
<sequence length="96" mass="10766">MAEKITVMDPRGYPPKVTGNRLAARPESLDGKVLYLIDCLFDNADVFMEQLRLWFAENMPKVETRMIRPKESWVDDPEMRAKVVAGGDAAIIGVGL</sequence>
<evidence type="ECO:0000313" key="3">
    <source>
        <dbReference type="Proteomes" id="UP000469159"/>
    </source>
</evidence>
<gene>
    <name evidence="2" type="ORF">GRI75_03655</name>
</gene>
<protein>
    <recommendedName>
        <fullName evidence="1">UGSC-like domain-containing protein</fullName>
    </recommendedName>
</protein>
<dbReference type="Proteomes" id="UP000469159">
    <property type="component" value="Unassembled WGS sequence"/>
</dbReference>
<accession>A0A6I4USK7</accession>
<dbReference type="Pfam" id="PF24696">
    <property type="entry name" value="UGSC"/>
    <property type="match status" value="1"/>
</dbReference>
<name>A0A6I4USK7_9SPHN</name>
<keyword evidence="3" id="KW-1185">Reference proteome</keyword>
<dbReference type="AlphaFoldDB" id="A0A6I4USK7"/>
<dbReference type="OrthoDB" id="3480868at2"/>
<feature type="domain" description="UGSC-like" evidence="1">
    <location>
        <begin position="6"/>
        <end position="95"/>
    </location>
</feature>
<proteinExistence type="predicted"/>
<comment type="caution">
    <text evidence="2">The sequence shown here is derived from an EMBL/GenBank/DDBJ whole genome shotgun (WGS) entry which is preliminary data.</text>
</comment>
<dbReference type="EMBL" id="WTYK01000002">
    <property type="protein sequence ID" value="MXP40744.1"/>
    <property type="molecule type" value="Genomic_DNA"/>
</dbReference>
<evidence type="ECO:0000313" key="2">
    <source>
        <dbReference type="EMBL" id="MXP40744.1"/>
    </source>
</evidence>
<evidence type="ECO:0000259" key="1">
    <source>
        <dbReference type="Pfam" id="PF24696"/>
    </source>
</evidence>
<dbReference type="InterPro" id="IPR057767">
    <property type="entry name" value="UGSC-like_dom"/>
</dbReference>
<reference evidence="2 3" key="1">
    <citation type="submission" date="2019-12" db="EMBL/GenBank/DDBJ databases">
        <title>Genomic-based taxomic classification of the family Erythrobacteraceae.</title>
        <authorList>
            <person name="Xu L."/>
        </authorList>
    </citation>
    <scope>NUCLEOTIDE SEQUENCE [LARGE SCALE GENOMIC DNA]</scope>
    <source>
        <strain evidence="2 3">MCCC 1K02066</strain>
    </source>
</reference>